<dbReference type="Pfam" id="PF03872">
    <property type="entry name" value="RseA_N"/>
    <property type="match status" value="1"/>
</dbReference>
<sequence length="157" mass="17386">MSEKISALMDCEVAPQDVAAVVDELLASAEQQEDWCRWHLARDAIGQPHLTTSSEFMQKFSARLAQEPVVIAPRQLRPKKTPWVPLAAVASVVFVGLIAWQYTLPSALPVNVMAQQKPIELKSAEISPYLVAHRDGFSNPLASEQFAQAHFEVGEQH</sequence>
<dbReference type="Gene3D" id="1.10.10.880">
    <property type="entry name" value="Anti sigma-E protein RseA, N-terminal domain"/>
    <property type="match status" value="1"/>
</dbReference>
<gene>
    <name evidence="3" type="ORF">HQN60_14350</name>
</gene>
<organism evidence="3 4">
    <name type="scientific">Deefgea piscis</name>
    <dbReference type="NCBI Taxonomy" id="2739061"/>
    <lineage>
        <taxon>Bacteria</taxon>
        <taxon>Pseudomonadati</taxon>
        <taxon>Pseudomonadota</taxon>
        <taxon>Betaproteobacteria</taxon>
        <taxon>Neisseriales</taxon>
        <taxon>Chitinibacteraceae</taxon>
        <taxon>Deefgea</taxon>
    </lineage>
</organism>
<dbReference type="CDD" id="cd16328">
    <property type="entry name" value="RseA_N"/>
    <property type="match status" value="1"/>
</dbReference>
<dbReference type="SUPFAM" id="SSF89069">
    <property type="entry name" value="N-terminal, cytoplasmic domain of anti-sigmaE factor RseA"/>
    <property type="match status" value="1"/>
</dbReference>
<dbReference type="InterPro" id="IPR052383">
    <property type="entry name" value="Anti-sigma-E_RseA-like"/>
</dbReference>
<feature type="transmembrane region" description="Helical" evidence="1">
    <location>
        <begin position="83"/>
        <end position="103"/>
    </location>
</feature>
<evidence type="ECO:0000313" key="3">
    <source>
        <dbReference type="EMBL" id="QKJ67807.1"/>
    </source>
</evidence>
<evidence type="ECO:0000256" key="1">
    <source>
        <dbReference type="SAM" id="Phobius"/>
    </source>
</evidence>
<accession>A0A6M8T1C3</accession>
<protein>
    <submittedName>
        <fullName evidence="3">Sigma-E factor negative regulatory protein</fullName>
    </submittedName>
</protein>
<dbReference type="PANTHER" id="PTHR38104:SF1">
    <property type="entry name" value="ANTI-SIGMA-E FACTOR RSEA"/>
    <property type="match status" value="1"/>
</dbReference>
<keyword evidence="1" id="KW-1133">Transmembrane helix</keyword>
<feature type="domain" description="Anti sigma-E protein RseA N-terminal" evidence="2">
    <location>
        <begin position="2"/>
        <end position="77"/>
    </location>
</feature>
<proteinExistence type="predicted"/>
<keyword evidence="1" id="KW-0812">Transmembrane</keyword>
<evidence type="ECO:0000313" key="4">
    <source>
        <dbReference type="Proteomes" id="UP000504844"/>
    </source>
</evidence>
<dbReference type="InterPro" id="IPR005572">
    <property type="entry name" value="Anti-sigma_E_RseA_N"/>
</dbReference>
<dbReference type="PANTHER" id="PTHR38104">
    <property type="match status" value="1"/>
</dbReference>
<dbReference type="KEGG" id="dee:HQN60_14350"/>
<reference evidence="3 4" key="1">
    <citation type="submission" date="2020-05" db="EMBL/GenBank/DDBJ databases">
        <title>Complete genome sequence of Deefgea sp. D17.</title>
        <authorList>
            <person name="Bae J.-W."/>
            <person name="Han J.E."/>
        </authorList>
    </citation>
    <scope>NUCLEOTIDE SEQUENCE [LARGE SCALE GENOMIC DNA]</scope>
    <source>
        <strain evidence="3 4">D17</strain>
    </source>
</reference>
<dbReference type="EMBL" id="CP054143">
    <property type="protein sequence ID" value="QKJ67807.1"/>
    <property type="molecule type" value="Genomic_DNA"/>
</dbReference>
<dbReference type="GO" id="GO:0016989">
    <property type="term" value="F:sigma factor antagonist activity"/>
    <property type="evidence" value="ECO:0007669"/>
    <property type="project" value="InterPro"/>
</dbReference>
<name>A0A6M8T1C3_9NEIS</name>
<dbReference type="Proteomes" id="UP000504844">
    <property type="component" value="Chromosome"/>
</dbReference>
<dbReference type="InterPro" id="IPR036147">
    <property type="entry name" value="Anti-sigma_E_RseA_N_sf"/>
</dbReference>
<dbReference type="AlphaFoldDB" id="A0A6M8T1C3"/>
<dbReference type="RefSeq" id="WP_173534308.1">
    <property type="nucleotide sequence ID" value="NZ_CP054143.1"/>
</dbReference>
<keyword evidence="1" id="KW-0472">Membrane</keyword>
<evidence type="ECO:0000259" key="2">
    <source>
        <dbReference type="Pfam" id="PF03872"/>
    </source>
</evidence>
<keyword evidence="4" id="KW-1185">Reference proteome</keyword>